<dbReference type="PANTHER" id="PTHR45138:SF9">
    <property type="entry name" value="DIGUANYLATE CYCLASE DGCM-RELATED"/>
    <property type="match status" value="1"/>
</dbReference>
<dbReference type="EMBL" id="MLJW01000001">
    <property type="protein sequence ID" value="OIR19793.1"/>
    <property type="molecule type" value="Genomic_DNA"/>
</dbReference>
<dbReference type="PROSITE" id="PS50887">
    <property type="entry name" value="GGDEF"/>
    <property type="match status" value="1"/>
</dbReference>
<dbReference type="InterPro" id="IPR029787">
    <property type="entry name" value="Nucleotide_cyclase"/>
</dbReference>
<keyword evidence="1" id="KW-0175">Coiled coil</keyword>
<accession>A0A1J5TFR1</accession>
<evidence type="ECO:0000313" key="4">
    <source>
        <dbReference type="EMBL" id="OIR19793.1"/>
    </source>
</evidence>
<dbReference type="SMART" id="SM00267">
    <property type="entry name" value="GGDEF"/>
    <property type="match status" value="1"/>
</dbReference>
<dbReference type="AlphaFoldDB" id="A0A1J5TFR1"/>
<dbReference type="InterPro" id="IPR000160">
    <property type="entry name" value="GGDEF_dom"/>
</dbReference>
<dbReference type="Pfam" id="PF00072">
    <property type="entry name" value="Response_reg"/>
    <property type="match status" value="1"/>
</dbReference>
<sequence length="330" mass="36826">MLQNFERPDMKKRTDALKVLVVEDSKVTLKVLCNFLERMDIKPLTAETGAGAIDVYRRERPDIILLDAQLPDIDGFEIASQIRAQEQKDDWTAIIFLTSMTKDADLAHGIEAGGDDYLMKPVSEVVLHAKVRAMRRLIEMQRSLVDVSHQLNAANKELQRLSTTDGLTGIANRRMFDELSIREWRRCERMKKPIALVMLDIDSFKLFNDHYGHQMGDECLRSVAGQVARAAPRAADLAARYGGEEFALVLGETDADGARWVAENVRQHVADLGISHVTPARRVTISCGVVSVLPQSGYSFETLLRSADRALYQAKKNGRDTVAVGAYGQV</sequence>
<dbReference type="CDD" id="cd01949">
    <property type="entry name" value="GGDEF"/>
    <property type="match status" value="1"/>
</dbReference>
<reference evidence="4" key="1">
    <citation type="submission" date="2016-10" db="EMBL/GenBank/DDBJ databases">
        <title>Sequence of Gallionella enrichment culture.</title>
        <authorList>
            <person name="Poehlein A."/>
            <person name="Muehling M."/>
            <person name="Daniel R."/>
        </authorList>
    </citation>
    <scope>NUCLEOTIDE SEQUENCE</scope>
</reference>
<dbReference type="CDD" id="cd17574">
    <property type="entry name" value="REC_OmpR"/>
    <property type="match status" value="1"/>
</dbReference>
<evidence type="ECO:0000259" key="3">
    <source>
        <dbReference type="PROSITE" id="PS50887"/>
    </source>
</evidence>
<dbReference type="NCBIfam" id="TIGR00254">
    <property type="entry name" value="GGDEF"/>
    <property type="match status" value="1"/>
</dbReference>
<dbReference type="FunFam" id="3.30.70.270:FF:000001">
    <property type="entry name" value="Diguanylate cyclase domain protein"/>
    <property type="match status" value="1"/>
</dbReference>
<dbReference type="Gene3D" id="3.40.50.2300">
    <property type="match status" value="1"/>
</dbReference>
<dbReference type="PROSITE" id="PS50110">
    <property type="entry name" value="RESPONSE_REGULATORY"/>
    <property type="match status" value="1"/>
</dbReference>
<dbReference type="SUPFAM" id="SSF52172">
    <property type="entry name" value="CheY-like"/>
    <property type="match status" value="1"/>
</dbReference>
<proteinExistence type="predicted"/>
<dbReference type="GO" id="GO:1902201">
    <property type="term" value="P:negative regulation of bacterial-type flagellum-dependent cell motility"/>
    <property type="evidence" value="ECO:0007669"/>
    <property type="project" value="TreeGrafter"/>
</dbReference>
<dbReference type="InterPro" id="IPR050469">
    <property type="entry name" value="Diguanylate_Cyclase"/>
</dbReference>
<dbReference type="InterPro" id="IPR001789">
    <property type="entry name" value="Sig_transdc_resp-reg_receiver"/>
</dbReference>
<feature type="domain" description="Response regulatory" evidence="2">
    <location>
        <begin position="18"/>
        <end position="135"/>
    </location>
</feature>
<dbReference type="InterPro" id="IPR043128">
    <property type="entry name" value="Rev_trsase/Diguanyl_cyclase"/>
</dbReference>
<comment type="caution">
    <text evidence="4">The sequence shown here is derived from an EMBL/GenBank/DDBJ whole genome shotgun (WGS) entry which is preliminary data.</text>
</comment>
<dbReference type="SMART" id="SM00448">
    <property type="entry name" value="REC"/>
    <property type="match status" value="1"/>
</dbReference>
<dbReference type="GO" id="GO:0052621">
    <property type="term" value="F:diguanylate cyclase activity"/>
    <property type="evidence" value="ECO:0007669"/>
    <property type="project" value="TreeGrafter"/>
</dbReference>
<name>A0A1J5TFR1_9ZZZZ</name>
<dbReference type="GO" id="GO:0000160">
    <property type="term" value="P:phosphorelay signal transduction system"/>
    <property type="evidence" value="ECO:0007669"/>
    <property type="project" value="InterPro"/>
</dbReference>
<dbReference type="GO" id="GO:0043709">
    <property type="term" value="P:cell adhesion involved in single-species biofilm formation"/>
    <property type="evidence" value="ECO:0007669"/>
    <property type="project" value="TreeGrafter"/>
</dbReference>
<evidence type="ECO:0000259" key="2">
    <source>
        <dbReference type="PROSITE" id="PS50110"/>
    </source>
</evidence>
<protein>
    <submittedName>
        <fullName evidence="4">Phytochrome-like protein cph2</fullName>
    </submittedName>
</protein>
<dbReference type="Pfam" id="PF00990">
    <property type="entry name" value="GGDEF"/>
    <property type="match status" value="1"/>
</dbReference>
<dbReference type="Gene3D" id="3.30.70.270">
    <property type="match status" value="1"/>
</dbReference>
<organism evidence="4">
    <name type="scientific">mine drainage metagenome</name>
    <dbReference type="NCBI Taxonomy" id="410659"/>
    <lineage>
        <taxon>unclassified sequences</taxon>
        <taxon>metagenomes</taxon>
        <taxon>ecological metagenomes</taxon>
    </lineage>
</organism>
<dbReference type="PANTHER" id="PTHR45138">
    <property type="entry name" value="REGULATORY COMPONENTS OF SENSORY TRANSDUCTION SYSTEM"/>
    <property type="match status" value="1"/>
</dbReference>
<dbReference type="InterPro" id="IPR011006">
    <property type="entry name" value="CheY-like_superfamily"/>
</dbReference>
<evidence type="ECO:0000256" key="1">
    <source>
        <dbReference type="SAM" id="Coils"/>
    </source>
</evidence>
<dbReference type="SUPFAM" id="SSF55073">
    <property type="entry name" value="Nucleotide cyclase"/>
    <property type="match status" value="1"/>
</dbReference>
<feature type="coiled-coil region" evidence="1">
    <location>
        <begin position="137"/>
        <end position="164"/>
    </location>
</feature>
<gene>
    <name evidence="4" type="primary">cph2_1</name>
    <name evidence="4" type="ORF">GALL_06770</name>
</gene>
<dbReference type="GO" id="GO:0005886">
    <property type="term" value="C:plasma membrane"/>
    <property type="evidence" value="ECO:0007669"/>
    <property type="project" value="TreeGrafter"/>
</dbReference>
<feature type="domain" description="GGDEF" evidence="3">
    <location>
        <begin position="192"/>
        <end position="327"/>
    </location>
</feature>